<evidence type="ECO:0000313" key="2">
    <source>
        <dbReference type="Proteomes" id="UP000828390"/>
    </source>
</evidence>
<dbReference type="Proteomes" id="UP000828390">
    <property type="component" value="Unassembled WGS sequence"/>
</dbReference>
<accession>A0A9D4EII2</accession>
<reference evidence="1" key="2">
    <citation type="submission" date="2020-11" db="EMBL/GenBank/DDBJ databases">
        <authorList>
            <person name="McCartney M.A."/>
            <person name="Auch B."/>
            <person name="Kono T."/>
            <person name="Mallez S."/>
            <person name="Becker A."/>
            <person name="Gohl D.M."/>
            <person name="Silverstein K.A.T."/>
            <person name="Koren S."/>
            <person name="Bechman K.B."/>
            <person name="Herman A."/>
            <person name="Abrahante J.E."/>
            <person name="Garbe J."/>
        </authorList>
    </citation>
    <scope>NUCLEOTIDE SEQUENCE</scope>
    <source>
        <strain evidence="1">Duluth1</strain>
        <tissue evidence="1">Whole animal</tissue>
    </source>
</reference>
<gene>
    <name evidence="1" type="ORF">DPMN_157762</name>
</gene>
<protein>
    <submittedName>
        <fullName evidence="1">Uncharacterized protein</fullName>
    </submittedName>
</protein>
<comment type="caution">
    <text evidence="1">The sequence shown here is derived from an EMBL/GenBank/DDBJ whole genome shotgun (WGS) entry which is preliminary data.</text>
</comment>
<organism evidence="1 2">
    <name type="scientific">Dreissena polymorpha</name>
    <name type="common">Zebra mussel</name>
    <name type="synonym">Mytilus polymorpha</name>
    <dbReference type="NCBI Taxonomy" id="45954"/>
    <lineage>
        <taxon>Eukaryota</taxon>
        <taxon>Metazoa</taxon>
        <taxon>Spiralia</taxon>
        <taxon>Lophotrochozoa</taxon>
        <taxon>Mollusca</taxon>
        <taxon>Bivalvia</taxon>
        <taxon>Autobranchia</taxon>
        <taxon>Heteroconchia</taxon>
        <taxon>Euheterodonta</taxon>
        <taxon>Imparidentia</taxon>
        <taxon>Neoheterodontei</taxon>
        <taxon>Myida</taxon>
        <taxon>Dreissenoidea</taxon>
        <taxon>Dreissenidae</taxon>
        <taxon>Dreissena</taxon>
    </lineage>
</organism>
<reference evidence="1" key="1">
    <citation type="journal article" date="2019" name="bioRxiv">
        <title>The Genome of the Zebra Mussel, Dreissena polymorpha: A Resource for Invasive Species Research.</title>
        <authorList>
            <person name="McCartney M.A."/>
            <person name="Auch B."/>
            <person name="Kono T."/>
            <person name="Mallez S."/>
            <person name="Zhang Y."/>
            <person name="Obille A."/>
            <person name="Becker A."/>
            <person name="Abrahante J.E."/>
            <person name="Garbe J."/>
            <person name="Badalamenti J.P."/>
            <person name="Herman A."/>
            <person name="Mangelson H."/>
            <person name="Liachko I."/>
            <person name="Sullivan S."/>
            <person name="Sone E.D."/>
            <person name="Koren S."/>
            <person name="Silverstein K.A.T."/>
            <person name="Beckman K.B."/>
            <person name="Gohl D.M."/>
        </authorList>
    </citation>
    <scope>NUCLEOTIDE SEQUENCE</scope>
    <source>
        <strain evidence="1">Duluth1</strain>
        <tissue evidence="1">Whole animal</tissue>
    </source>
</reference>
<name>A0A9D4EII2_DREPO</name>
<dbReference type="AlphaFoldDB" id="A0A9D4EII2"/>
<sequence length="58" mass="6582">MTTSFPRQFFADNPPNMVDEDYVLQVFVDSSTRAYGAVAYLNTSSNSAFVLPRTDWLQ</sequence>
<dbReference type="InterPro" id="IPR008042">
    <property type="entry name" value="Retrotrans_Pao"/>
</dbReference>
<dbReference type="Pfam" id="PF05380">
    <property type="entry name" value="Peptidase_A17"/>
    <property type="match status" value="1"/>
</dbReference>
<keyword evidence="2" id="KW-1185">Reference proteome</keyword>
<dbReference type="EMBL" id="JAIWYP010000008">
    <property type="protein sequence ID" value="KAH3779953.1"/>
    <property type="molecule type" value="Genomic_DNA"/>
</dbReference>
<proteinExistence type="predicted"/>
<evidence type="ECO:0000313" key="1">
    <source>
        <dbReference type="EMBL" id="KAH3779953.1"/>
    </source>
</evidence>